<proteinExistence type="predicted"/>
<gene>
    <name evidence="2" type="ORF">LIER_32872</name>
</gene>
<evidence type="ECO:0000256" key="1">
    <source>
        <dbReference type="SAM" id="Phobius"/>
    </source>
</evidence>
<reference evidence="2 3" key="1">
    <citation type="submission" date="2024-01" db="EMBL/GenBank/DDBJ databases">
        <title>The complete chloroplast genome sequence of Lithospermum erythrorhizon: insights into the phylogenetic relationship among Boraginaceae species and the maternal lineages of purple gromwells.</title>
        <authorList>
            <person name="Okada T."/>
            <person name="Watanabe K."/>
        </authorList>
    </citation>
    <scope>NUCLEOTIDE SEQUENCE [LARGE SCALE GENOMIC DNA]</scope>
</reference>
<evidence type="ECO:0000313" key="3">
    <source>
        <dbReference type="Proteomes" id="UP001454036"/>
    </source>
</evidence>
<keyword evidence="1" id="KW-1133">Transmembrane helix</keyword>
<dbReference type="EMBL" id="BAABME010012847">
    <property type="protein sequence ID" value="GAA0185584.1"/>
    <property type="molecule type" value="Genomic_DNA"/>
</dbReference>
<dbReference type="Proteomes" id="UP001454036">
    <property type="component" value="Unassembled WGS sequence"/>
</dbReference>
<name>A0AAV3RYS6_LITER</name>
<keyword evidence="1" id="KW-0812">Transmembrane</keyword>
<keyword evidence="1" id="KW-0472">Membrane</keyword>
<accession>A0AAV3RYS6</accession>
<evidence type="ECO:0008006" key="4">
    <source>
        <dbReference type="Google" id="ProtNLM"/>
    </source>
</evidence>
<sequence>MSNFLQTAVMICFPFLAITTMIIIHNSPAQEFVLCWQFSKAQQPVDKAEFWNMPFEPWNFHHHTLPGLSLIQSHTAAVWCLKDPNHITQSSLSFKAIRQTFL</sequence>
<evidence type="ECO:0000313" key="2">
    <source>
        <dbReference type="EMBL" id="GAA0185584.1"/>
    </source>
</evidence>
<dbReference type="AlphaFoldDB" id="A0AAV3RYS6"/>
<protein>
    <recommendedName>
        <fullName evidence="4">Secreted protein</fullName>
    </recommendedName>
</protein>
<organism evidence="2 3">
    <name type="scientific">Lithospermum erythrorhizon</name>
    <name type="common">Purple gromwell</name>
    <name type="synonym">Lithospermum officinale var. erythrorhizon</name>
    <dbReference type="NCBI Taxonomy" id="34254"/>
    <lineage>
        <taxon>Eukaryota</taxon>
        <taxon>Viridiplantae</taxon>
        <taxon>Streptophyta</taxon>
        <taxon>Embryophyta</taxon>
        <taxon>Tracheophyta</taxon>
        <taxon>Spermatophyta</taxon>
        <taxon>Magnoliopsida</taxon>
        <taxon>eudicotyledons</taxon>
        <taxon>Gunneridae</taxon>
        <taxon>Pentapetalae</taxon>
        <taxon>asterids</taxon>
        <taxon>lamiids</taxon>
        <taxon>Boraginales</taxon>
        <taxon>Boraginaceae</taxon>
        <taxon>Boraginoideae</taxon>
        <taxon>Lithospermeae</taxon>
        <taxon>Lithospermum</taxon>
    </lineage>
</organism>
<keyword evidence="3" id="KW-1185">Reference proteome</keyword>
<comment type="caution">
    <text evidence="2">The sequence shown here is derived from an EMBL/GenBank/DDBJ whole genome shotgun (WGS) entry which is preliminary data.</text>
</comment>
<feature type="transmembrane region" description="Helical" evidence="1">
    <location>
        <begin position="6"/>
        <end position="24"/>
    </location>
</feature>